<comment type="caution">
    <text evidence="2">The sequence shown here is derived from an EMBL/GenBank/DDBJ whole genome shotgun (WGS) entry which is preliminary data.</text>
</comment>
<gene>
    <name evidence="2" type="ORF">E2C01_032095</name>
</gene>
<dbReference type="EMBL" id="VSRR010004109">
    <property type="protein sequence ID" value="MPC38586.1"/>
    <property type="molecule type" value="Genomic_DNA"/>
</dbReference>
<keyword evidence="3" id="KW-1185">Reference proteome</keyword>
<accession>A0A5B7EZN5</accession>
<evidence type="ECO:0000313" key="3">
    <source>
        <dbReference type="Proteomes" id="UP000324222"/>
    </source>
</evidence>
<organism evidence="2 3">
    <name type="scientific">Portunus trituberculatus</name>
    <name type="common">Swimming crab</name>
    <name type="synonym">Neptunus trituberculatus</name>
    <dbReference type="NCBI Taxonomy" id="210409"/>
    <lineage>
        <taxon>Eukaryota</taxon>
        <taxon>Metazoa</taxon>
        <taxon>Ecdysozoa</taxon>
        <taxon>Arthropoda</taxon>
        <taxon>Crustacea</taxon>
        <taxon>Multicrustacea</taxon>
        <taxon>Malacostraca</taxon>
        <taxon>Eumalacostraca</taxon>
        <taxon>Eucarida</taxon>
        <taxon>Decapoda</taxon>
        <taxon>Pleocyemata</taxon>
        <taxon>Brachyura</taxon>
        <taxon>Eubrachyura</taxon>
        <taxon>Portunoidea</taxon>
        <taxon>Portunidae</taxon>
        <taxon>Portuninae</taxon>
        <taxon>Portunus</taxon>
    </lineage>
</organism>
<evidence type="ECO:0000256" key="1">
    <source>
        <dbReference type="SAM" id="MobiDB-lite"/>
    </source>
</evidence>
<dbReference type="AlphaFoldDB" id="A0A5B7EZN5"/>
<feature type="compositionally biased region" description="Gly residues" evidence="1">
    <location>
        <begin position="70"/>
        <end position="85"/>
    </location>
</feature>
<name>A0A5B7EZN5_PORTR</name>
<protein>
    <submittedName>
        <fullName evidence="2">Uncharacterized protein</fullName>
    </submittedName>
</protein>
<reference evidence="2 3" key="1">
    <citation type="submission" date="2019-05" db="EMBL/GenBank/DDBJ databases">
        <title>Another draft genome of Portunus trituberculatus and its Hox gene families provides insights of decapod evolution.</title>
        <authorList>
            <person name="Jeong J.-H."/>
            <person name="Song I."/>
            <person name="Kim S."/>
            <person name="Choi T."/>
            <person name="Kim D."/>
            <person name="Ryu S."/>
            <person name="Kim W."/>
        </authorList>
    </citation>
    <scope>NUCLEOTIDE SEQUENCE [LARGE SCALE GENOMIC DNA]</scope>
    <source>
        <tissue evidence="2">Muscle</tissue>
    </source>
</reference>
<proteinExistence type="predicted"/>
<dbReference type="Proteomes" id="UP000324222">
    <property type="component" value="Unassembled WGS sequence"/>
</dbReference>
<sequence length="99" mass="10331">MNERRGGGGRHFKYVVFLLTGRRCQLLGDLNAETPPPWEREGEEAGGSVWGISGSSGSRLVARAAETGGIEGEVTGGGDLRGAGQLGSNKGAVTQTRQF</sequence>
<feature type="region of interest" description="Disordered" evidence="1">
    <location>
        <begin position="70"/>
        <end position="99"/>
    </location>
</feature>
<evidence type="ECO:0000313" key="2">
    <source>
        <dbReference type="EMBL" id="MPC38586.1"/>
    </source>
</evidence>